<protein>
    <submittedName>
        <fullName evidence="2">Uncharacterized protein</fullName>
    </submittedName>
</protein>
<comment type="caution">
    <text evidence="2">The sequence shown here is derived from an EMBL/GenBank/DDBJ whole genome shotgun (WGS) entry which is preliminary data.</text>
</comment>
<name>A0A9P4QHW1_9PEZI</name>
<feature type="compositionally biased region" description="Basic residues" evidence="1">
    <location>
        <begin position="130"/>
        <end position="140"/>
    </location>
</feature>
<accession>A0A9P4QHW1</accession>
<evidence type="ECO:0000256" key="1">
    <source>
        <dbReference type="SAM" id="MobiDB-lite"/>
    </source>
</evidence>
<dbReference type="Proteomes" id="UP000799441">
    <property type="component" value="Unassembled WGS sequence"/>
</dbReference>
<organism evidence="2 3">
    <name type="scientific">Polychaeton citri CBS 116435</name>
    <dbReference type="NCBI Taxonomy" id="1314669"/>
    <lineage>
        <taxon>Eukaryota</taxon>
        <taxon>Fungi</taxon>
        <taxon>Dikarya</taxon>
        <taxon>Ascomycota</taxon>
        <taxon>Pezizomycotina</taxon>
        <taxon>Dothideomycetes</taxon>
        <taxon>Dothideomycetidae</taxon>
        <taxon>Capnodiales</taxon>
        <taxon>Capnodiaceae</taxon>
        <taxon>Polychaeton</taxon>
    </lineage>
</organism>
<evidence type="ECO:0000313" key="3">
    <source>
        <dbReference type="Proteomes" id="UP000799441"/>
    </source>
</evidence>
<sequence>MTDSDRSPPKTSPCAASPQPPRPSLRDGRMLGERTPSFTHVFPSSPARTPSDSSSKTSTSSTSTGSAATASYSKPQTRATSHLEATDTFYSGLQWLLDSTSAMQREASALDTPLTEDSLRTFNEIDKSNRSTRAKSGKRL</sequence>
<dbReference type="AlphaFoldDB" id="A0A9P4QHW1"/>
<keyword evidence="3" id="KW-1185">Reference proteome</keyword>
<feature type="region of interest" description="Disordered" evidence="1">
    <location>
        <begin position="1"/>
        <end position="83"/>
    </location>
</feature>
<evidence type="ECO:0000313" key="2">
    <source>
        <dbReference type="EMBL" id="KAF2725179.1"/>
    </source>
</evidence>
<feature type="compositionally biased region" description="Low complexity" evidence="1">
    <location>
        <begin position="43"/>
        <end position="73"/>
    </location>
</feature>
<dbReference type="EMBL" id="MU003768">
    <property type="protein sequence ID" value="KAF2725179.1"/>
    <property type="molecule type" value="Genomic_DNA"/>
</dbReference>
<feature type="region of interest" description="Disordered" evidence="1">
    <location>
        <begin position="121"/>
        <end position="140"/>
    </location>
</feature>
<reference evidence="2" key="1">
    <citation type="journal article" date="2020" name="Stud. Mycol.">
        <title>101 Dothideomycetes genomes: a test case for predicting lifestyles and emergence of pathogens.</title>
        <authorList>
            <person name="Haridas S."/>
            <person name="Albert R."/>
            <person name="Binder M."/>
            <person name="Bloem J."/>
            <person name="Labutti K."/>
            <person name="Salamov A."/>
            <person name="Andreopoulos B."/>
            <person name="Baker S."/>
            <person name="Barry K."/>
            <person name="Bills G."/>
            <person name="Bluhm B."/>
            <person name="Cannon C."/>
            <person name="Castanera R."/>
            <person name="Culley D."/>
            <person name="Daum C."/>
            <person name="Ezra D."/>
            <person name="Gonzalez J."/>
            <person name="Henrissat B."/>
            <person name="Kuo A."/>
            <person name="Liang C."/>
            <person name="Lipzen A."/>
            <person name="Lutzoni F."/>
            <person name="Magnuson J."/>
            <person name="Mondo S."/>
            <person name="Nolan M."/>
            <person name="Ohm R."/>
            <person name="Pangilinan J."/>
            <person name="Park H.-J."/>
            <person name="Ramirez L."/>
            <person name="Alfaro M."/>
            <person name="Sun H."/>
            <person name="Tritt A."/>
            <person name="Yoshinaga Y."/>
            <person name="Zwiers L.-H."/>
            <person name="Turgeon B."/>
            <person name="Goodwin S."/>
            <person name="Spatafora J."/>
            <person name="Crous P."/>
            <person name="Grigoriev I."/>
        </authorList>
    </citation>
    <scope>NUCLEOTIDE SEQUENCE</scope>
    <source>
        <strain evidence="2">CBS 116435</strain>
    </source>
</reference>
<gene>
    <name evidence="2" type="ORF">K431DRAFT_290870</name>
</gene>
<proteinExistence type="predicted"/>